<comment type="caution">
    <text evidence="3">The sequence shown here is derived from an EMBL/GenBank/DDBJ whole genome shotgun (WGS) entry which is preliminary data.</text>
</comment>
<name>A0AA86JFY8_9CLOT</name>
<reference evidence="3" key="1">
    <citation type="submission" date="2021-10" db="EMBL/GenBank/DDBJ databases">
        <authorList>
            <person name="Mesa V."/>
        </authorList>
    </citation>
    <scope>NUCLEOTIDE SEQUENCE</scope>
    <source>
        <strain evidence="3">CC3_PB</strain>
    </source>
</reference>
<dbReference type="Pfam" id="PF06605">
    <property type="entry name" value="Prophage_tail"/>
    <property type="match status" value="1"/>
</dbReference>
<dbReference type="InterPro" id="IPR007119">
    <property type="entry name" value="Phage_tail_spike_N"/>
</dbReference>
<feature type="coiled-coil region" evidence="1">
    <location>
        <begin position="207"/>
        <end position="234"/>
    </location>
</feature>
<dbReference type="Proteomes" id="UP000789738">
    <property type="component" value="Unassembled WGS sequence"/>
</dbReference>
<dbReference type="Proteomes" id="UP001189143">
    <property type="component" value="Unassembled WGS sequence"/>
</dbReference>
<evidence type="ECO:0000313" key="4">
    <source>
        <dbReference type="EMBL" id="CAI3538823.1"/>
    </source>
</evidence>
<proteinExistence type="predicted"/>
<evidence type="ECO:0000256" key="1">
    <source>
        <dbReference type="SAM" id="Coils"/>
    </source>
</evidence>
<sequence>MNNMIRLFRGSETDFEHNEWVLSETITAVVTEDLEGNFELDLEYQLFDKKGLSKYLIRGNIISCSVGDERKEQLFVIRKVNKNTKSRRITVYAQAIARTKLSINFVPGCEIKNKTRKQAIKQILDNCIELHGLSVGNLDNNTNTSINMGIDDSTGEIIDYLDTEEKSPLDCLIDDKNSIKEAYGGELRYDNFTIDMVDQRKADTTFYISSGKNLEELENEIDEISDDFATALIMVSQDELHLPEYVIKSPNFNKYSEGHYKLVRCDDIQLIDDSQEAIEIVYAQLRERAAEMFNEDKIDVPKLNYKINFIELQNTEEFKHVEGLQKAYLGNTVEVYYPKIEVTATERIIKTKFNVLKNKYEEIEIGEKLIDIKDIINGTKNEVIETNKNVVKTKKKLKDDIKEEAEERKNLQVTMEERADGIELSVTNLEKDTSNKIEILEDSIKSTAKKGEIGTLIEQNYEHVLTAIEDGSGTYVLIDRNGLTINNGKLIIKDSNNDKVMYMSNKGLTIEDIYLGAAAREKGSNFYNSLLNMEEIPLDNGYFGNLSLEDYIIKIIKQNT</sequence>
<gene>
    <name evidence="4" type="ORF">CNEO2_1090006</name>
    <name evidence="3" type="ORF">CNEO_10155</name>
</gene>
<dbReference type="RefSeq" id="WP_210887590.1">
    <property type="nucleotide sequence ID" value="NZ_CAKJVE010000001.1"/>
</dbReference>
<evidence type="ECO:0000259" key="2">
    <source>
        <dbReference type="Pfam" id="PF06605"/>
    </source>
</evidence>
<dbReference type="AlphaFoldDB" id="A0AA86JFY8"/>
<dbReference type="InterPro" id="IPR010572">
    <property type="entry name" value="Tail_dom"/>
</dbReference>
<keyword evidence="1" id="KW-0175">Coiled coil</keyword>
<protein>
    <recommendedName>
        <fullName evidence="2">Tail spike domain-containing protein</fullName>
    </recommendedName>
</protein>
<dbReference type="EMBL" id="CAMTCP010000010">
    <property type="protein sequence ID" value="CAI3538823.1"/>
    <property type="molecule type" value="Genomic_DNA"/>
</dbReference>
<organism evidence="3 5">
    <name type="scientific">Clostridium neonatale</name>
    <dbReference type="NCBI Taxonomy" id="137838"/>
    <lineage>
        <taxon>Bacteria</taxon>
        <taxon>Bacillati</taxon>
        <taxon>Bacillota</taxon>
        <taxon>Clostridia</taxon>
        <taxon>Eubacteriales</taxon>
        <taxon>Clostridiaceae</taxon>
        <taxon>Clostridium</taxon>
    </lineage>
</organism>
<reference evidence="4" key="2">
    <citation type="submission" date="2022-10" db="EMBL/GenBank/DDBJ databases">
        <authorList>
            <person name="Aires J."/>
            <person name="Mesa V."/>
        </authorList>
    </citation>
    <scope>NUCLEOTIDE SEQUENCE</scope>
    <source>
        <strain evidence="4">Clostridium neonatale JD116</strain>
    </source>
</reference>
<feature type="coiled-coil region" evidence="1">
    <location>
        <begin position="387"/>
        <end position="414"/>
    </location>
</feature>
<evidence type="ECO:0000313" key="3">
    <source>
        <dbReference type="EMBL" id="CAG9701624.1"/>
    </source>
</evidence>
<dbReference type="NCBIfam" id="TIGR01665">
    <property type="entry name" value="put_anti_recept"/>
    <property type="match status" value="1"/>
</dbReference>
<dbReference type="EMBL" id="CAKJVE010000001">
    <property type="protein sequence ID" value="CAG9701624.1"/>
    <property type="molecule type" value="Genomic_DNA"/>
</dbReference>
<evidence type="ECO:0000313" key="5">
    <source>
        <dbReference type="Proteomes" id="UP000789738"/>
    </source>
</evidence>
<accession>A0AA86JFY8</accession>
<feature type="domain" description="Tail spike" evidence="2">
    <location>
        <begin position="177"/>
        <end position="376"/>
    </location>
</feature>